<feature type="signal peptide" evidence="1">
    <location>
        <begin position="1"/>
        <end position="25"/>
    </location>
</feature>
<accession>A0A0D1YHB4</accession>
<name>A0A0D1YHB4_9EURO</name>
<dbReference type="EMBL" id="KN846953">
    <property type="protein sequence ID" value="KIV80364.1"/>
    <property type="molecule type" value="Genomic_DNA"/>
</dbReference>
<evidence type="ECO:0000313" key="3">
    <source>
        <dbReference type="Proteomes" id="UP000053599"/>
    </source>
</evidence>
<organism evidence="2 3">
    <name type="scientific">Exophiala sideris</name>
    <dbReference type="NCBI Taxonomy" id="1016849"/>
    <lineage>
        <taxon>Eukaryota</taxon>
        <taxon>Fungi</taxon>
        <taxon>Dikarya</taxon>
        <taxon>Ascomycota</taxon>
        <taxon>Pezizomycotina</taxon>
        <taxon>Eurotiomycetes</taxon>
        <taxon>Chaetothyriomycetidae</taxon>
        <taxon>Chaetothyriales</taxon>
        <taxon>Herpotrichiellaceae</taxon>
        <taxon>Exophiala</taxon>
    </lineage>
</organism>
<reference evidence="2 3" key="1">
    <citation type="submission" date="2015-01" db="EMBL/GenBank/DDBJ databases">
        <title>The Genome Sequence of Exophiala sideris CBS121828.</title>
        <authorList>
            <consortium name="The Broad Institute Genomics Platform"/>
            <person name="Cuomo C."/>
            <person name="de Hoog S."/>
            <person name="Gorbushina A."/>
            <person name="Stielow B."/>
            <person name="Teixiera M."/>
            <person name="Abouelleil A."/>
            <person name="Chapman S.B."/>
            <person name="Priest M."/>
            <person name="Young S.K."/>
            <person name="Wortman J."/>
            <person name="Nusbaum C."/>
            <person name="Birren B."/>
        </authorList>
    </citation>
    <scope>NUCLEOTIDE SEQUENCE [LARGE SCALE GENOMIC DNA]</scope>
    <source>
        <strain evidence="2 3">CBS 121828</strain>
    </source>
</reference>
<protein>
    <recommendedName>
        <fullName evidence="4">Secreted protein</fullName>
    </recommendedName>
</protein>
<dbReference type="HOGENOM" id="CLU_2133551_0_0_1"/>
<feature type="chain" id="PRO_5002246965" description="Secreted protein" evidence="1">
    <location>
        <begin position="26"/>
        <end position="113"/>
    </location>
</feature>
<dbReference type="Proteomes" id="UP000053599">
    <property type="component" value="Unassembled WGS sequence"/>
</dbReference>
<proteinExistence type="predicted"/>
<dbReference type="AlphaFoldDB" id="A0A0D1YHB4"/>
<keyword evidence="1" id="KW-0732">Signal</keyword>
<gene>
    <name evidence="2" type="ORF">PV11_07865</name>
</gene>
<evidence type="ECO:0000256" key="1">
    <source>
        <dbReference type="SAM" id="SignalP"/>
    </source>
</evidence>
<evidence type="ECO:0008006" key="4">
    <source>
        <dbReference type="Google" id="ProtNLM"/>
    </source>
</evidence>
<sequence>MIEMLCRCMTWISLVHVVPPHHCLATEVMSPRAVHTVEKSLHESTVGMRARYWARSLPLIPGSALVYRAQPTLFNTTIRQLPPTTKPNNVIRRPFCRSEESLGHCSLHQVWGF</sequence>
<evidence type="ECO:0000313" key="2">
    <source>
        <dbReference type="EMBL" id="KIV80364.1"/>
    </source>
</evidence>